<dbReference type="RefSeq" id="WP_192010617.1">
    <property type="nucleotide sequence ID" value="NZ_JACYTQ010000004.1"/>
</dbReference>
<evidence type="ECO:0000313" key="2">
    <source>
        <dbReference type="Proteomes" id="UP000647133"/>
    </source>
</evidence>
<name>A0ABR9ALR9_9BACT</name>
<keyword evidence="2" id="KW-1185">Reference proteome</keyword>
<reference evidence="1 2" key="1">
    <citation type="submission" date="2020-09" db="EMBL/GenBank/DDBJ databases">
        <title>Echinicola sp. CAU 1574 isolated from sand of Sido Beach.</title>
        <authorList>
            <person name="Kim W."/>
        </authorList>
    </citation>
    <scope>NUCLEOTIDE SEQUENCE [LARGE SCALE GENOMIC DNA]</scope>
    <source>
        <strain evidence="1 2">CAU 1574</strain>
    </source>
</reference>
<gene>
    <name evidence="1" type="ORF">IFO69_13325</name>
</gene>
<sequence>MQIAYTTKTRSNPDHALAVVVRAENARKSGCLETEASAMADGEPVYHQVESKTAAKRLILKHFKSVIDKLMHVSGLTKLAGTSTYLLFSPESFLDRLLMKKVAKPQNGLGIRHCERSTFYQI</sequence>
<protein>
    <submittedName>
        <fullName evidence="1">Uncharacterized protein</fullName>
    </submittedName>
</protein>
<dbReference type="EMBL" id="JACYTQ010000004">
    <property type="protein sequence ID" value="MBD8489732.1"/>
    <property type="molecule type" value="Genomic_DNA"/>
</dbReference>
<evidence type="ECO:0000313" key="1">
    <source>
        <dbReference type="EMBL" id="MBD8489732.1"/>
    </source>
</evidence>
<comment type="caution">
    <text evidence="1">The sequence shown here is derived from an EMBL/GenBank/DDBJ whole genome shotgun (WGS) entry which is preliminary data.</text>
</comment>
<organism evidence="1 2">
    <name type="scientific">Echinicola arenosa</name>
    <dbReference type="NCBI Taxonomy" id="2774144"/>
    <lineage>
        <taxon>Bacteria</taxon>
        <taxon>Pseudomonadati</taxon>
        <taxon>Bacteroidota</taxon>
        <taxon>Cytophagia</taxon>
        <taxon>Cytophagales</taxon>
        <taxon>Cyclobacteriaceae</taxon>
        <taxon>Echinicola</taxon>
    </lineage>
</organism>
<dbReference type="Proteomes" id="UP000647133">
    <property type="component" value="Unassembled WGS sequence"/>
</dbReference>
<accession>A0ABR9ALR9</accession>
<proteinExistence type="predicted"/>